<organism evidence="1 2">
    <name type="scientific">Longimycelium tulufanense</name>
    <dbReference type="NCBI Taxonomy" id="907463"/>
    <lineage>
        <taxon>Bacteria</taxon>
        <taxon>Bacillati</taxon>
        <taxon>Actinomycetota</taxon>
        <taxon>Actinomycetes</taxon>
        <taxon>Pseudonocardiales</taxon>
        <taxon>Pseudonocardiaceae</taxon>
        <taxon>Longimycelium</taxon>
    </lineage>
</organism>
<comment type="caution">
    <text evidence="1">The sequence shown here is derived from an EMBL/GenBank/DDBJ whole genome shotgun (WGS) entry which is preliminary data.</text>
</comment>
<dbReference type="AlphaFoldDB" id="A0A8J3FYK3"/>
<gene>
    <name evidence="1" type="ORF">GCM10012275_61730</name>
</gene>
<reference evidence="1" key="1">
    <citation type="journal article" date="2014" name="Int. J. Syst. Evol. Microbiol.">
        <title>Complete genome sequence of Corynebacterium casei LMG S-19264T (=DSM 44701T), isolated from a smear-ripened cheese.</title>
        <authorList>
            <consortium name="US DOE Joint Genome Institute (JGI-PGF)"/>
            <person name="Walter F."/>
            <person name="Albersmeier A."/>
            <person name="Kalinowski J."/>
            <person name="Ruckert C."/>
        </authorList>
    </citation>
    <scope>NUCLEOTIDE SEQUENCE</scope>
    <source>
        <strain evidence="1">CGMCC 4.5737</strain>
    </source>
</reference>
<evidence type="ECO:0000313" key="2">
    <source>
        <dbReference type="Proteomes" id="UP000637578"/>
    </source>
</evidence>
<reference evidence="1" key="2">
    <citation type="submission" date="2020-09" db="EMBL/GenBank/DDBJ databases">
        <authorList>
            <person name="Sun Q."/>
            <person name="Zhou Y."/>
        </authorList>
    </citation>
    <scope>NUCLEOTIDE SEQUENCE</scope>
    <source>
        <strain evidence="1">CGMCC 4.5737</strain>
    </source>
</reference>
<dbReference type="Proteomes" id="UP000637578">
    <property type="component" value="Unassembled WGS sequence"/>
</dbReference>
<name>A0A8J3FYK3_9PSEU</name>
<protein>
    <submittedName>
        <fullName evidence="1">Uncharacterized protein</fullName>
    </submittedName>
</protein>
<dbReference type="RefSeq" id="WP_189061965.1">
    <property type="nucleotide sequence ID" value="NZ_BMMK01000058.1"/>
</dbReference>
<keyword evidence="2" id="KW-1185">Reference proteome</keyword>
<evidence type="ECO:0000313" key="1">
    <source>
        <dbReference type="EMBL" id="GGM82861.1"/>
    </source>
</evidence>
<proteinExistence type="predicted"/>
<sequence length="181" mass="19438">MGWLRRLVGRLTGRGELPADFTGELADDENVLAVAEVRGGGHLVATSLGLWLPEPAGPRRVGWHLVGKATWGAETLTVFESDEVGEIGGAVLLADRAPRRFVLSAAGHVPEVVHARVTASIRSRHRQELPGGGAWFVQRRVPGRDGIVLQVRPDPGTNTSLLADITAKVAIRLVDTQRRNG</sequence>
<dbReference type="EMBL" id="BMMK01000058">
    <property type="protein sequence ID" value="GGM82861.1"/>
    <property type="molecule type" value="Genomic_DNA"/>
</dbReference>
<accession>A0A8J3FYK3</accession>